<dbReference type="EMBL" id="JACHVB010000014">
    <property type="protein sequence ID" value="MBC2593620.1"/>
    <property type="molecule type" value="Genomic_DNA"/>
</dbReference>
<dbReference type="InterPro" id="IPR024185">
    <property type="entry name" value="FTHF_cligase-like_sf"/>
</dbReference>
<dbReference type="RefSeq" id="WP_185674624.1">
    <property type="nucleotide sequence ID" value="NZ_JACHVB010000014.1"/>
</dbReference>
<evidence type="ECO:0000313" key="3">
    <source>
        <dbReference type="Proteomes" id="UP000546464"/>
    </source>
</evidence>
<sequence>MQDDRELVMSRIREALAPLKERAQYPEYDPELPVCRAHPEFADDWELFSHKMKQVNGTPLKGLDALGQWLAQQGFKLGYCDPALVETVRAHPAFAGITLETTFERSRVDDYTFGITQASGAIAETGSIVLKDSETSSRLGALAPWTHIAILKRARLYPDSITAISHFGDDPSIIWATGPSKTADVEGILIEGVHGPGVQVCCLLD</sequence>
<name>A0A842HBG8_9BACT</name>
<dbReference type="SUPFAM" id="SSF100950">
    <property type="entry name" value="NagB/RpiA/CoA transferase-like"/>
    <property type="match status" value="1"/>
</dbReference>
<dbReference type="InterPro" id="IPR037171">
    <property type="entry name" value="NagB/RpiA_transferase-like"/>
</dbReference>
<evidence type="ECO:0000313" key="2">
    <source>
        <dbReference type="EMBL" id="MBC2593620.1"/>
    </source>
</evidence>
<feature type="domain" description="LUD" evidence="1">
    <location>
        <begin position="105"/>
        <end position="197"/>
    </location>
</feature>
<organism evidence="2 3">
    <name type="scientific">Ruficoccus amylovorans</name>
    <dbReference type="NCBI Taxonomy" id="1804625"/>
    <lineage>
        <taxon>Bacteria</taxon>
        <taxon>Pseudomonadati</taxon>
        <taxon>Verrucomicrobiota</taxon>
        <taxon>Opitutia</taxon>
        <taxon>Puniceicoccales</taxon>
        <taxon>Cerasicoccaceae</taxon>
        <taxon>Ruficoccus</taxon>
    </lineage>
</organism>
<accession>A0A842HBG8</accession>
<protein>
    <submittedName>
        <fullName evidence="2">LUD domain-containing protein</fullName>
    </submittedName>
</protein>
<dbReference type="AlphaFoldDB" id="A0A842HBG8"/>
<dbReference type="Gene3D" id="3.40.50.10420">
    <property type="entry name" value="NagB/RpiA/CoA transferase-like"/>
    <property type="match status" value="1"/>
</dbReference>
<dbReference type="Pfam" id="PF02589">
    <property type="entry name" value="LUD_dom"/>
    <property type="match status" value="1"/>
</dbReference>
<dbReference type="PANTHER" id="PTHR43682">
    <property type="entry name" value="LACTATE UTILIZATION PROTEIN C"/>
    <property type="match status" value="1"/>
</dbReference>
<dbReference type="PANTHER" id="PTHR43682:SF1">
    <property type="entry name" value="LACTATE UTILIZATION PROTEIN C"/>
    <property type="match status" value="1"/>
</dbReference>
<keyword evidence="3" id="KW-1185">Reference proteome</keyword>
<dbReference type="Proteomes" id="UP000546464">
    <property type="component" value="Unassembled WGS sequence"/>
</dbReference>
<dbReference type="InterPro" id="IPR003741">
    <property type="entry name" value="LUD_dom"/>
</dbReference>
<evidence type="ECO:0000259" key="1">
    <source>
        <dbReference type="Pfam" id="PF02589"/>
    </source>
</evidence>
<proteinExistence type="predicted"/>
<gene>
    <name evidence="2" type="ORF">H5P28_05025</name>
</gene>
<comment type="caution">
    <text evidence="2">The sequence shown here is derived from an EMBL/GenBank/DDBJ whole genome shotgun (WGS) entry which is preliminary data.</text>
</comment>
<reference evidence="2 3" key="1">
    <citation type="submission" date="2020-07" db="EMBL/GenBank/DDBJ databases">
        <authorList>
            <person name="Feng X."/>
        </authorList>
    </citation>
    <scope>NUCLEOTIDE SEQUENCE [LARGE SCALE GENOMIC DNA]</scope>
    <source>
        <strain evidence="2 3">JCM31066</strain>
    </source>
</reference>